<dbReference type="GO" id="GO:0016887">
    <property type="term" value="F:ATP hydrolysis activity"/>
    <property type="evidence" value="ECO:0007669"/>
    <property type="project" value="InterPro"/>
</dbReference>
<keyword evidence="11" id="KW-1185">Reference proteome</keyword>
<dbReference type="CDD" id="cd03216">
    <property type="entry name" value="ABC_Carb_Monos_I"/>
    <property type="match status" value="1"/>
</dbReference>
<dbReference type="SUPFAM" id="SSF52540">
    <property type="entry name" value="P-loop containing nucleoside triphosphate hydrolases"/>
    <property type="match status" value="2"/>
</dbReference>
<keyword evidence="3" id="KW-1003">Cell membrane</keyword>
<keyword evidence="2" id="KW-0813">Transport</keyword>
<protein>
    <submittedName>
        <fullName evidence="10">Nucleoside ABC transporter ATP-binding protein</fullName>
    </submittedName>
</protein>
<dbReference type="PANTHER" id="PTHR43790:SF9">
    <property type="entry name" value="GALACTOFURANOSE TRANSPORTER ATP-BINDING PROTEIN YTFR"/>
    <property type="match status" value="1"/>
</dbReference>
<dbReference type="InterPro" id="IPR017871">
    <property type="entry name" value="ABC_transporter-like_CS"/>
</dbReference>
<evidence type="ECO:0000313" key="10">
    <source>
        <dbReference type="EMBL" id="SES93802.1"/>
    </source>
</evidence>
<organism evidence="10 11">
    <name type="scientific">Enterocloster lavalensis</name>
    <dbReference type="NCBI Taxonomy" id="460384"/>
    <lineage>
        <taxon>Bacteria</taxon>
        <taxon>Bacillati</taxon>
        <taxon>Bacillota</taxon>
        <taxon>Clostridia</taxon>
        <taxon>Lachnospirales</taxon>
        <taxon>Lachnospiraceae</taxon>
        <taxon>Enterocloster</taxon>
    </lineage>
</organism>
<accession>A0A1I0AKH0</accession>
<evidence type="ECO:0000256" key="6">
    <source>
        <dbReference type="ARBA" id="ARBA00022840"/>
    </source>
</evidence>
<dbReference type="CDD" id="cd03215">
    <property type="entry name" value="ABC_Carb_Monos_II"/>
    <property type="match status" value="1"/>
</dbReference>
<keyword evidence="8" id="KW-0472">Membrane</keyword>
<dbReference type="Pfam" id="PF00005">
    <property type="entry name" value="ABC_tran"/>
    <property type="match status" value="2"/>
</dbReference>
<dbReference type="InterPro" id="IPR027417">
    <property type="entry name" value="P-loop_NTPase"/>
</dbReference>
<dbReference type="InterPro" id="IPR050107">
    <property type="entry name" value="ABC_carbohydrate_import_ATPase"/>
</dbReference>
<evidence type="ECO:0000259" key="9">
    <source>
        <dbReference type="PROSITE" id="PS50893"/>
    </source>
</evidence>
<evidence type="ECO:0000256" key="2">
    <source>
        <dbReference type="ARBA" id="ARBA00022448"/>
    </source>
</evidence>
<keyword evidence="4" id="KW-0677">Repeat</keyword>
<dbReference type="FunFam" id="3.40.50.300:FF:000127">
    <property type="entry name" value="Ribose import ATP-binding protein RbsA"/>
    <property type="match status" value="1"/>
</dbReference>
<dbReference type="STRING" id="460384.SAMN05216313_10144"/>
<keyword evidence="6 10" id="KW-0067">ATP-binding</keyword>
<dbReference type="GO" id="GO:0005524">
    <property type="term" value="F:ATP binding"/>
    <property type="evidence" value="ECO:0007669"/>
    <property type="project" value="UniProtKB-KW"/>
</dbReference>
<proteinExistence type="predicted"/>
<dbReference type="InterPro" id="IPR003439">
    <property type="entry name" value="ABC_transporter-like_ATP-bd"/>
</dbReference>
<evidence type="ECO:0000256" key="3">
    <source>
        <dbReference type="ARBA" id="ARBA00022475"/>
    </source>
</evidence>
<dbReference type="PROSITE" id="PS00211">
    <property type="entry name" value="ABC_TRANSPORTER_1"/>
    <property type="match status" value="2"/>
</dbReference>
<dbReference type="InterPro" id="IPR003593">
    <property type="entry name" value="AAA+_ATPase"/>
</dbReference>
<evidence type="ECO:0000256" key="1">
    <source>
        <dbReference type="ARBA" id="ARBA00004202"/>
    </source>
</evidence>
<comment type="subcellular location">
    <subcellularLocation>
        <location evidence="1">Cell membrane</location>
        <topology evidence="1">Peripheral membrane protein</topology>
    </subcellularLocation>
</comment>
<feature type="domain" description="ABC transporter" evidence="9">
    <location>
        <begin position="6"/>
        <end position="241"/>
    </location>
</feature>
<evidence type="ECO:0000256" key="5">
    <source>
        <dbReference type="ARBA" id="ARBA00022741"/>
    </source>
</evidence>
<gene>
    <name evidence="10" type="ORF">SAMN05216313_10144</name>
</gene>
<dbReference type="Proteomes" id="UP000198508">
    <property type="component" value="Unassembled WGS sequence"/>
</dbReference>
<dbReference type="GeneID" id="93277875"/>
<dbReference type="SMART" id="SM00382">
    <property type="entry name" value="AAA"/>
    <property type="match status" value="1"/>
</dbReference>
<reference evidence="11" key="1">
    <citation type="submission" date="2016-10" db="EMBL/GenBank/DDBJ databases">
        <authorList>
            <person name="Varghese N."/>
            <person name="Submissions S."/>
        </authorList>
    </citation>
    <scope>NUCLEOTIDE SEQUENCE [LARGE SCALE GENOMIC DNA]</scope>
    <source>
        <strain evidence="11">NLAE-zl-G277</strain>
    </source>
</reference>
<evidence type="ECO:0000256" key="7">
    <source>
        <dbReference type="ARBA" id="ARBA00022967"/>
    </source>
</evidence>
<dbReference type="EMBL" id="FOIM01000001">
    <property type="protein sequence ID" value="SES93802.1"/>
    <property type="molecule type" value="Genomic_DNA"/>
</dbReference>
<evidence type="ECO:0000256" key="8">
    <source>
        <dbReference type="ARBA" id="ARBA00023136"/>
    </source>
</evidence>
<name>A0A1I0AKH0_9FIRM</name>
<dbReference type="AlphaFoldDB" id="A0A1I0AKH0"/>
<evidence type="ECO:0000256" key="4">
    <source>
        <dbReference type="ARBA" id="ARBA00022737"/>
    </source>
</evidence>
<dbReference type="GO" id="GO:0005886">
    <property type="term" value="C:plasma membrane"/>
    <property type="evidence" value="ECO:0007669"/>
    <property type="project" value="UniProtKB-SubCell"/>
</dbReference>
<dbReference type="PROSITE" id="PS50893">
    <property type="entry name" value="ABC_TRANSPORTER_2"/>
    <property type="match status" value="2"/>
</dbReference>
<keyword evidence="5" id="KW-0547">Nucleotide-binding</keyword>
<keyword evidence="7" id="KW-1278">Translocase</keyword>
<evidence type="ECO:0000313" key="11">
    <source>
        <dbReference type="Proteomes" id="UP000198508"/>
    </source>
</evidence>
<sequence>METLAVEMRDITKIFGGVKANDRIQFCLRAGSIHGLLGENGAGKTTLMNILYGLYRQEEGEILIRGQKQEISSPIKAISLGIGMVHQHFMLARSLTVVENVMLGRKSRKGILLDTRETAEELVALAERYKMKVDPYAKVWQLSVGEQQRVEILTAIYQGADILILDEPTAVLTPQETEVLFETLRHMKEDGKSIILITHKLEEIISIVDEVTVLRDGKLIGTRLAGPDMTKEELTRMMVGRDVLFNFTEPERSPGEVRLCLEGICARNDKDYPALTDFSLELREGEVVGLAGVDGNGQKELCEVITGLRTADKGVLKMDGEPITNRPPVFYIRKGIAHIPEDRHTTGLALKWSLKKNLVLKAFGREPFSRHGFINEKTIDAFWDKARAEYQIKASSGDEQARSLSGGNQQKVILARELSEHPRVVVANQPTRGLDIGASEYVRQKLLDARNEGCAVLLVSADLEEILQLSDRIAVIYDGRLMGILPRGASVDEIGSLMMGKQKEADEHGK</sequence>
<dbReference type="RefSeq" id="WP_092360322.1">
    <property type="nucleotide sequence ID" value="NZ_CAKXUV010000047.1"/>
</dbReference>
<feature type="domain" description="ABC transporter" evidence="9">
    <location>
        <begin position="259"/>
        <end position="503"/>
    </location>
</feature>
<dbReference type="PANTHER" id="PTHR43790">
    <property type="entry name" value="CARBOHYDRATE TRANSPORT ATP-BINDING PROTEIN MG119-RELATED"/>
    <property type="match status" value="1"/>
</dbReference>
<dbReference type="Gene3D" id="3.40.50.300">
    <property type="entry name" value="P-loop containing nucleotide triphosphate hydrolases"/>
    <property type="match status" value="2"/>
</dbReference>